<dbReference type="InterPro" id="IPR002123">
    <property type="entry name" value="Plipid/glycerol_acylTrfase"/>
</dbReference>
<feature type="domain" description="Phospholipid/glycerol acyltransferase" evidence="4">
    <location>
        <begin position="71"/>
        <end position="185"/>
    </location>
</feature>
<proteinExistence type="predicted"/>
<dbReference type="PANTHER" id="PTHR10434:SF40">
    <property type="entry name" value="1-ACYL-SN-GLYCEROL-3-PHOSPHATE ACYLTRANSFERASE"/>
    <property type="match status" value="1"/>
</dbReference>
<keyword evidence="1 5" id="KW-0808">Transferase</keyword>
<dbReference type="EC" id="2.3.1.51" evidence="5"/>
<evidence type="ECO:0000256" key="3">
    <source>
        <dbReference type="SAM" id="Phobius"/>
    </source>
</evidence>
<dbReference type="Pfam" id="PF01553">
    <property type="entry name" value="Acyltransferase"/>
    <property type="match status" value="1"/>
</dbReference>
<keyword evidence="3" id="KW-1133">Transmembrane helix</keyword>
<dbReference type="GO" id="GO:0003841">
    <property type="term" value="F:1-acylglycerol-3-phosphate O-acyltransferase activity"/>
    <property type="evidence" value="ECO:0007669"/>
    <property type="project" value="UniProtKB-EC"/>
</dbReference>
<keyword evidence="2 5" id="KW-0012">Acyltransferase</keyword>
<organism evidence="5">
    <name type="scientific">hydrothermal vent metagenome</name>
    <dbReference type="NCBI Taxonomy" id="652676"/>
    <lineage>
        <taxon>unclassified sequences</taxon>
        <taxon>metagenomes</taxon>
        <taxon>ecological metagenomes</taxon>
    </lineage>
</organism>
<dbReference type="EMBL" id="UOFP01000041">
    <property type="protein sequence ID" value="VAW84361.1"/>
    <property type="molecule type" value="Genomic_DNA"/>
</dbReference>
<accession>A0A3B0YY75</accession>
<gene>
    <name evidence="5" type="ORF">MNBD_GAMMA18-219</name>
</gene>
<dbReference type="CDD" id="cd07989">
    <property type="entry name" value="LPLAT_AGPAT-like"/>
    <property type="match status" value="1"/>
</dbReference>
<dbReference type="SMART" id="SM00563">
    <property type="entry name" value="PlsC"/>
    <property type="match status" value="1"/>
</dbReference>
<keyword evidence="3" id="KW-0472">Membrane</keyword>
<dbReference type="GO" id="GO:0006654">
    <property type="term" value="P:phosphatidic acid biosynthetic process"/>
    <property type="evidence" value="ECO:0007669"/>
    <property type="project" value="TreeGrafter"/>
</dbReference>
<evidence type="ECO:0000313" key="5">
    <source>
        <dbReference type="EMBL" id="VAW84361.1"/>
    </source>
</evidence>
<name>A0A3B0YY75_9ZZZZ</name>
<keyword evidence="3" id="KW-0812">Transmembrane</keyword>
<evidence type="ECO:0000256" key="2">
    <source>
        <dbReference type="ARBA" id="ARBA00023315"/>
    </source>
</evidence>
<dbReference type="SUPFAM" id="SSF69593">
    <property type="entry name" value="Glycerol-3-phosphate (1)-acyltransferase"/>
    <property type="match status" value="1"/>
</dbReference>
<feature type="transmembrane region" description="Helical" evidence="3">
    <location>
        <begin position="6"/>
        <end position="30"/>
    </location>
</feature>
<sequence length="237" mass="27084">MMFLRSLLFTIGSLLALLVVFFVGMFLFLLPFRMRYAWFTRWAWFNLHWLRITCGIHYVVEGRENIPDQPCIIFSKHQSTFETLALQIILPPQAWVLKRELLWVPFFGWGLALCRPIAIDRGAGRKAVKQIVKQGIERLEQGQWVLIFPEGTRVAPGEKKRYGIGGAILAHQSGYPVLPVAHNAGELWRKKQFVKKPGTIRIVIGPLIRSDDKDAQTINTDAEAWIESTVEQISSAN</sequence>
<dbReference type="AlphaFoldDB" id="A0A3B0YY75"/>
<reference evidence="5" key="1">
    <citation type="submission" date="2018-06" db="EMBL/GenBank/DDBJ databases">
        <authorList>
            <person name="Zhirakovskaya E."/>
        </authorList>
    </citation>
    <scope>NUCLEOTIDE SEQUENCE</scope>
</reference>
<evidence type="ECO:0000256" key="1">
    <source>
        <dbReference type="ARBA" id="ARBA00022679"/>
    </source>
</evidence>
<evidence type="ECO:0000259" key="4">
    <source>
        <dbReference type="SMART" id="SM00563"/>
    </source>
</evidence>
<dbReference type="PANTHER" id="PTHR10434">
    <property type="entry name" value="1-ACYL-SN-GLYCEROL-3-PHOSPHATE ACYLTRANSFERASE"/>
    <property type="match status" value="1"/>
</dbReference>
<protein>
    <submittedName>
        <fullName evidence="5">Acyl-CoA:1-acyl-sn-glycerol-3-phosphate acyltransferase</fullName>
        <ecNumber evidence="5">2.3.1.51</ecNumber>
    </submittedName>
</protein>